<dbReference type="InterPro" id="IPR006652">
    <property type="entry name" value="Kelch_1"/>
</dbReference>
<dbReference type="InterPro" id="IPR015915">
    <property type="entry name" value="Kelch-typ_b-propeller"/>
</dbReference>
<dbReference type="SUPFAM" id="SSF117281">
    <property type="entry name" value="Kelch motif"/>
    <property type="match status" value="1"/>
</dbReference>
<dbReference type="AlphaFoldDB" id="A0A7S1M776"/>
<protein>
    <recommendedName>
        <fullName evidence="2">Galactose oxidase</fullName>
    </recommendedName>
</protein>
<dbReference type="SMART" id="SM00612">
    <property type="entry name" value="Kelch"/>
    <property type="match status" value="1"/>
</dbReference>
<dbReference type="PROSITE" id="PS51257">
    <property type="entry name" value="PROKAR_LIPOPROTEIN"/>
    <property type="match status" value="1"/>
</dbReference>
<organism evidence="1">
    <name type="scientific">Alexandrium catenella</name>
    <name type="common">Red tide dinoflagellate</name>
    <name type="synonym">Gonyaulax catenella</name>
    <dbReference type="NCBI Taxonomy" id="2925"/>
    <lineage>
        <taxon>Eukaryota</taxon>
        <taxon>Sar</taxon>
        <taxon>Alveolata</taxon>
        <taxon>Dinophyceae</taxon>
        <taxon>Gonyaulacales</taxon>
        <taxon>Pyrocystaceae</taxon>
        <taxon>Alexandrium</taxon>
    </lineage>
</organism>
<dbReference type="Pfam" id="PF01344">
    <property type="entry name" value="Kelch_1"/>
    <property type="match status" value="1"/>
</dbReference>
<dbReference type="Gene3D" id="2.120.10.80">
    <property type="entry name" value="Kelch-type beta propeller"/>
    <property type="match status" value="1"/>
</dbReference>
<accession>A0A7S1M776</accession>
<dbReference type="EMBL" id="HBGE01030905">
    <property type="protein sequence ID" value="CAD9123854.1"/>
    <property type="molecule type" value="Transcribed_RNA"/>
</dbReference>
<evidence type="ECO:0008006" key="2">
    <source>
        <dbReference type="Google" id="ProtNLM"/>
    </source>
</evidence>
<proteinExistence type="predicted"/>
<evidence type="ECO:0000313" key="1">
    <source>
        <dbReference type="EMBL" id="CAD9123854.1"/>
    </source>
</evidence>
<name>A0A7S1M776_ALECA</name>
<gene>
    <name evidence="1" type="ORF">ACAT0790_LOCUS18655</name>
</gene>
<reference evidence="1" key="1">
    <citation type="submission" date="2021-01" db="EMBL/GenBank/DDBJ databases">
        <authorList>
            <person name="Corre E."/>
            <person name="Pelletier E."/>
            <person name="Niang G."/>
            <person name="Scheremetjew M."/>
            <person name="Finn R."/>
            <person name="Kale V."/>
            <person name="Holt S."/>
            <person name="Cochrane G."/>
            <person name="Meng A."/>
            <person name="Brown T."/>
            <person name="Cohen L."/>
        </authorList>
    </citation>
    <scope>NUCLEOTIDE SEQUENCE</scope>
    <source>
        <strain evidence="1">OF101</strain>
    </source>
</reference>
<sequence>MTTPRSGLAAATAGGLAFALGGCDASGQELCSLECFDPQVGAWRLLGPMAVSRWGLGAVVSGHRLYALGGTEGIEGASIGACERYCLPHGDGQGSPHSSAAHWSFVGCLRLPRRLFGAAVSR</sequence>